<comment type="caution">
    <text evidence="12">The sequence shown here is derived from an EMBL/GenBank/DDBJ whole genome shotgun (WGS) entry which is preliminary data.</text>
</comment>
<evidence type="ECO:0000256" key="3">
    <source>
        <dbReference type="ARBA" id="ARBA00022448"/>
    </source>
</evidence>
<keyword evidence="6" id="KW-1133">Transmembrane helix</keyword>
<dbReference type="Proteomes" id="UP001165082">
    <property type="component" value="Unassembled WGS sequence"/>
</dbReference>
<dbReference type="PANTHER" id="PTHR45624">
    <property type="entry name" value="MITOCHONDRIAL BASIC AMINO ACIDS TRANSPORTER-RELATED"/>
    <property type="match status" value="1"/>
</dbReference>
<dbReference type="AlphaFoldDB" id="A0A9W6ZY04"/>
<evidence type="ECO:0008006" key="14">
    <source>
        <dbReference type="Google" id="ProtNLM"/>
    </source>
</evidence>
<feature type="repeat" description="Solcar" evidence="9">
    <location>
        <begin position="40"/>
        <end position="128"/>
    </location>
</feature>
<dbReference type="InterPro" id="IPR023395">
    <property type="entry name" value="MCP_dom_sf"/>
</dbReference>
<evidence type="ECO:0000256" key="2">
    <source>
        <dbReference type="ARBA" id="ARBA00006375"/>
    </source>
</evidence>
<evidence type="ECO:0000256" key="4">
    <source>
        <dbReference type="ARBA" id="ARBA00022692"/>
    </source>
</evidence>
<evidence type="ECO:0000256" key="1">
    <source>
        <dbReference type="ARBA" id="ARBA00004225"/>
    </source>
</evidence>
<dbReference type="SUPFAM" id="SSF103506">
    <property type="entry name" value="Mitochondrial carrier"/>
    <property type="match status" value="1"/>
</dbReference>
<keyword evidence="7" id="KW-0496">Mitochondrion</keyword>
<dbReference type="EMBL" id="BRXZ01000981">
    <property type="protein sequence ID" value="GMH59115.1"/>
    <property type="molecule type" value="Genomic_DNA"/>
</dbReference>
<reference evidence="12" key="1">
    <citation type="submission" date="2022-07" db="EMBL/GenBank/DDBJ databases">
        <title>Genome analysis of Parmales, a sister group of diatoms, reveals the evolutionary specialization of diatoms from phago-mixotrophs to photoautotrophs.</title>
        <authorList>
            <person name="Ban H."/>
            <person name="Sato S."/>
            <person name="Yoshikawa S."/>
            <person name="Kazumasa Y."/>
            <person name="Nakamura Y."/>
            <person name="Ichinomiya M."/>
            <person name="Saitoh K."/>
            <person name="Sato N."/>
            <person name="Blanc-Mathieu R."/>
            <person name="Endo H."/>
            <person name="Kuwata A."/>
            <person name="Ogata H."/>
        </authorList>
    </citation>
    <scope>NUCLEOTIDE SEQUENCE</scope>
</reference>
<dbReference type="GO" id="GO:0031966">
    <property type="term" value="C:mitochondrial membrane"/>
    <property type="evidence" value="ECO:0007669"/>
    <property type="project" value="UniProtKB-SubCell"/>
</dbReference>
<keyword evidence="8 9" id="KW-0472">Membrane</keyword>
<dbReference type="Pfam" id="PF00153">
    <property type="entry name" value="Mito_carr"/>
    <property type="match status" value="3"/>
</dbReference>
<dbReference type="Gene3D" id="1.50.40.10">
    <property type="entry name" value="Mitochondrial carrier domain"/>
    <property type="match status" value="2"/>
</dbReference>
<dbReference type="GO" id="GO:0022857">
    <property type="term" value="F:transmembrane transporter activity"/>
    <property type="evidence" value="ECO:0007669"/>
    <property type="project" value="TreeGrafter"/>
</dbReference>
<evidence type="ECO:0000256" key="8">
    <source>
        <dbReference type="ARBA" id="ARBA00023136"/>
    </source>
</evidence>
<feature type="repeat" description="Solcar" evidence="9">
    <location>
        <begin position="137"/>
        <end position="231"/>
    </location>
</feature>
<accession>A0A9W6ZY04</accession>
<keyword evidence="5" id="KW-0677">Repeat</keyword>
<dbReference type="InterPro" id="IPR018108">
    <property type="entry name" value="MCP_transmembrane"/>
</dbReference>
<keyword evidence="13" id="KW-1185">Reference proteome</keyword>
<proteinExistence type="inferred from homology"/>
<keyword evidence="4 9" id="KW-0812">Transmembrane</keyword>
<sequence length="338" mass="36482">MSNQEGAASASVVIPTRPQHQQSGSNAYASSIFGGAHTLTRGQVNYVAGVLGGVTVTLVGHPFDTVKVRLQTQPTGRNALYASTMDCVKKTYKGEGFSGFYAGVGSPLMGQMFFRAGSFAAFHEVHSIVDDNFDGFGKYQKLLLSGGVTGAIITLMETPIDIVKTKLQTFTMKQKVNPAYTAPFHNTTSCIAFLLRKYGVSGLFQASSATLFRNIPANAAFFPVNEIMKDLRIDQMGYTGEGELKLSERLACGAAAGFCYWVGTCPLDTIKSRMMMQRLEDQRSKGLTWSKTVKLMYKEGGVARFYQGVLPLALRSMPACGAMFATVDLVRSALGSAK</sequence>
<gene>
    <name evidence="12" type="ORF">TrRE_jg3898</name>
</gene>
<feature type="region of interest" description="Disordered" evidence="11">
    <location>
        <begin position="1"/>
        <end position="25"/>
    </location>
</feature>
<dbReference type="InterPro" id="IPR050567">
    <property type="entry name" value="Mitochondrial_Carrier"/>
</dbReference>
<comment type="similarity">
    <text evidence="2 10">Belongs to the mitochondrial carrier (TC 2.A.29) family.</text>
</comment>
<dbReference type="PROSITE" id="PS50920">
    <property type="entry name" value="SOLCAR"/>
    <property type="match status" value="3"/>
</dbReference>
<organism evidence="12 13">
    <name type="scientific">Triparma retinervis</name>
    <dbReference type="NCBI Taxonomy" id="2557542"/>
    <lineage>
        <taxon>Eukaryota</taxon>
        <taxon>Sar</taxon>
        <taxon>Stramenopiles</taxon>
        <taxon>Ochrophyta</taxon>
        <taxon>Bolidophyceae</taxon>
        <taxon>Parmales</taxon>
        <taxon>Triparmaceae</taxon>
        <taxon>Triparma</taxon>
    </lineage>
</organism>
<dbReference type="PANTHER" id="PTHR45624:SF24">
    <property type="entry name" value="MITOCHONDRIAL SUBSTRATE CARRIER FAMILY PROTEIN G"/>
    <property type="match status" value="1"/>
</dbReference>
<evidence type="ECO:0000256" key="9">
    <source>
        <dbReference type="PROSITE-ProRule" id="PRU00282"/>
    </source>
</evidence>
<feature type="repeat" description="Solcar" evidence="9">
    <location>
        <begin position="244"/>
        <end position="333"/>
    </location>
</feature>
<evidence type="ECO:0000256" key="5">
    <source>
        <dbReference type="ARBA" id="ARBA00022737"/>
    </source>
</evidence>
<evidence type="ECO:0000313" key="12">
    <source>
        <dbReference type="EMBL" id="GMH59115.1"/>
    </source>
</evidence>
<evidence type="ECO:0000256" key="6">
    <source>
        <dbReference type="ARBA" id="ARBA00022989"/>
    </source>
</evidence>
<evidence type="ECO:0000256" key="11">
    <source>
        <dbReference type="SAM" id="MobiDB-lite"/>
    </source>
</evidence>
<evidence type="ECO:0000256" key="10">
    <source>
        <dbReference type="RuleBase" id="RU000488"/>
    </source>
</evidence>
<evidence type="ECO:0000313" key="13">
    <source>
        <dbReference type="Proteomes" id="UP001165082"/>
    </source>
</evidence>
<protein>
    <recommendedName>
        <fullName evidence="14">Mitochondrial carrier protein</fullName>
    </recommendedName>
</protein>
<comment type="subcellular location">
    <subcellularLocation>
        <location evidence="1">Mitochondrion membrane</location>
        <topology evidence="1">Multi-pass membrane protein</topology>
    </subcellularLocation>
</comment>
<dbReference type="OrthoDB" id="193856at2759"/>
<evidence type="ECO:0000256" key="7">
    <source>
        <dbReference type="ARBA" id="ARBA00023128"/>
    </source>
</evidence>
<name>A0A9W6ZY04_9STRA</name>
<keyword evidence="3 10" id="KW-0813">Transport</keyword>